<feature type="region of interest" description="Disordered" evidence="1">
    <location>
        <begin position="363"/>
        <end position="386"/>
    </location>
</feature>
<dbReference type="SUPFAM" id="SSF49785">
    <property type="entry name" value="Galactose-binding domain-like"/>
    <property type="match status" value="1"/>
</dbReference>
<feature type="compositionally biased region" description="Pro residues" evidence="1">
    <location>
        <begin position="365"/>
        <end position="385"/>
    </location>
</feature>
<dbReference type="Pfam" id="PF00754">
    <property type="entry name" value="F5_F8_type_C"/>
    <property type="match status" value="1"/>
</dbReference>
<evidence type="ECO:0000313" key="4">
    <source>
        <dbReference type="Proteomes" id="UP000183940"/>
    </source>
</evidence>
<dbReference type="InterPro" id="IPR008979">
    <property type="entry name" value="Galactose-bd-like_sf"/>
</dbReference>
<protein>
    <recommendedName>
        <fullName evidence="2">F5/8 type C domain-containing protein</fullName>
    </recommendedName>
</protein>
<evidence type="ECO:0000313" key="3">
    <source>
        <dbReference type="EMBL" id="OJJ16920.1"/>
    </source>
</evidence>
<feature type="domain" description="F5/8 type C" evidence="2">
    <location>
        <begin position="213"/>
        <end position="354"/>
    </location>
</feature>
<dbReference type="Proteomes" id="UP000183940">
    <property type="component" value="Unassembled WGS sequence"/>
</dbReference>
<organism evidence="3 4">
    <name type="scientific">Roseofilum reptotaenium AO1-A</name>
    <dbReference type="NCBI Taxonomy" id="1925591"/>
    <lineage>
        <taxon>Bacteria</taxon>
        <taxon>Bacillati</taxon>
        <taxon>Cyanobacteriota</taxon>
        <taxon>Cyanophyceae</taxon>
        <taxon>Desertifilales</taxon>
        <taxon>Desertifilaceae</taxon>
        <taxon>Roseofilum</taxon>
    </lineage>
</organism>
<dbReference type="STRING" id="1925591.BI308_23170"/>
<evidence type="ECO:0000259" key="2">
    <source>
        <dbReference type="PROSITE" id="PS50022"/>
    </source>
</evidence>
<dbReference type="Gene3D" id="2.60.120.260">
    <property type="entry name" value="Galactose-binding domain-like"/>
    <property type="match status" value="1"/>
</dbReference>
<gene>
    <name evidence="3" type="ORF">BI308_23170</name>
</gene>
<feature type="region of interest" description="Disordered" evidence="1">
    <location>
        <begin position="190"/>
        <end position="219"/>
    </location>
</feature>
<keyword evidence="4" id="KW-1185">Reference proteome</keyword>
<proteinExistence type="predicted"/>
<feature type="compositionally biased region" description="Pro residues" evidence="1">
    <location>
        <begin position="195"/>
        <end position="215"/>
    </location>
</feature>
<comment type="caution">
    <text evidence="3">The sequence shown here is derived from an EMBL/GenBank/DDBJ whole genome shotgun (WGS) entry which is preliminary data.</text>
</comment>
<evidence type="ECO:0000256" key="1">
    <source>
        <dbReference type="SAM" id="MobiDB-lite"/>
    </source>
</evidence>
<dbReference type="AlphaFoldDB" id="A0A1L9QKM0"/>
<accession>A0A1L9QKM0</accession>
<reference evidence="3" key="1">
    <citation type="submission" date="2016-10" db="EMBL/GenBank/DDBJ databases">
        <title>CRISPR-Cas defence system in Roseofilum reptotaenium: evidence of a bacteriophage-cyanobacterium arms race in the coral black band disease.</title>
        <authorList>
            <person name="Buerger P."/>
            <person name="Wood-Charlson E.M."/>
            <person name="Weynberg K.D."/>
            <person name="Willis B."/>
            <person name="Van Oppen M.J."/>
        </authorList>
    </citation>
    <scope>NUCLEOTIDE SEQUENCE [LARGE SCALE GENOMIC DNA]</scope>
    <source>
        <strain evidence="3">AO1-A</strain>
    </source>
</reference>
<name>A0A1L9QKM0_9CYAN</name>
<sequence length="584" mass="63624">MGLDAKKTRGKKMIINTGTAGNINLVGDKLILTVSTSDGSEASLVVEGGQNSIGNEGSDNNGGAATEALSVESAGKGIKFTPPIPSEPVVLGIDKQDGFYSLWQGSPIQVFQWSQEPNSERSGATWMGEFNPSDKQFILLNPSPEKPWFSFLTKNVITGAWDTARIGLKEGRKLYFWDFEEPTEAWQYEENVTPSPTPTPTPTPGASPTPAPTPTPVRGWMPTSGWKIKAEAYHYQTAALVTTGSLSSINDGNEDTYWASPVLSQHNVALTIDLGQLVEIKKISISSGDIPHKAKGSIQTSDDGSEFTSIGFSGFLNGEIAINQTKRFIRIHCGQNINAAYDEWHLKELFLYGTYNSNLVGGSPSPTPTPVPVPTPPPSPTPTPIEPSAYLDSNIILKPDTLADGNLSDWDGYVQRGSTQPTVTSHGNYKLVSFSGYSELAKSLSSKANFYGVTCIIKSPNPSWNNWGNVWTHNVLNHSWTFALDKDGTTIGNNPPLSRVRVNKSEISYSSNWELGAITNLFCLTIFWDASMIIHSSGNLVIHRSNISDWQCEYSLGDVLVWGNMPSDAELVEVEDWMMGKYSI</sequence>
<dbReference type="InterPro" id="IPR000421">
    <property type="entry name" value="FA58C"/>
</dbReference>
<dbReference type="EMBL" id="MLAW01000061">
    <property type="protein sequence ID" value="OJJ16920.1"/>
    <property type="molecule type" value="Genomic_DNA"/>
</dbReference>
<dbReference type="PROSITE" id="PS50022">
    <property type="entry name" value="FA58C_3"/>
    <property type="match status" value="1"/>
</dbReference>